<dbReference type="SMART" id="SM00937">
    <property type="entry name" value="PCRF"/>
    <property type="match status" value="1"/>
</dbReference>
<dbReference type="AlphaFoldDB" id="A0AAP0J2E8"/>
<comment type="similarity">
    <text evidence="1">Belongs to the prokaryotic/mitochondrial release factor family.</text>
</comment>
<evidence type="ECO:0000256" key="1">
    <source>
        <dbReference type="ARBA" id="ARBA00010835"/>
    </source>
</evidence>
<dbReference type="InterPro" id="IPR005139">
    <property type="entry name" value="PCRF"/>
</dbReference>
<dbReference type="InterPro" id="IPR045853">
    <property type="entry name" value="Pep_chain_release_fac_I_sf"/>
</dbReference>
<gene>
    <name evidence="4" type="ORF">Scep_013978</name>
</gene>
<proteinExistence type="inferred from homology"/>
<dbReference type="EMBL" id="JBBNAG010000006">
    <property type="protein sequence ID" value="KAK9125132.1"/>
    <property type="molecule type" value="Genomic_DNA"/>
</dbReference>
<comment type="caution">
    <text evidence="4">The sequence shown here is derived from an EMBL/GenBank/DDBJ whole genome shotgun (WGS) entry which is preliminary data.</text>
</comment>
<dbReference type="Gene3D" id="3.30.70.1660">
    <property type="match status" value="1"/>
</dbReference>
<dbReference type="Proteomes" id="UP001419268">
    <property type="component" value="Unassembled WGS sequence"/>
</dbReference>
<evidence type="ECO:0000259" key="3">
    <source>
        <dbReference type="SMART" id="SM00937"/>
    </source>
</evidence>
<dbReference type="Gene3D" id="3.30.160.20">
    <property type="match status" value="1"/>
</dbReference>
<accession>A0AAP0J2E8</accession>
<dbReference type="GO" id="GO:0005737">
    <property type="term" value="C:cytoplasm"/>
    <property type="evidence" value="ECO:0007669"/>
    <property type="project" value="UniProtKB-ARBA"/>
</dbReference>
<dbReference type="SUPFAM" id="SSF75620">
    <property type="entry name" value="Release factor"/>
    <property type="match status" value="1"/>
</dbReference>
<organism evidence="4 5">
    <name type="scientific">Stephania cephalantha</name>
    <dbReference type="NCBI Taxonomy" id="152367"/>
    <lineage>
        <taxon>Eukaryota</taxon>
        <taxon>Viridiplantae</taxon>
        <taxon>Streptophyta</taxon>
        <taxon>Embryophyta</taxon>
        <taxon>Tracheophyta</taxon>
        <taxon>Spermatophyta</taxon>
        <taxon>Magnoliopsida</taxon>
        <taxon>Ranunculales</taxon>
        <taxon>Menispermaceae</taxon>
        <taxon>Menispermoideae</taxon>
        <taxon>Cissampelideae</taxon>
        <taxon>Stephania</taxon>
    </lineage>
</organism>
<feature type="region of interest" description="Disordered" evidence="2">
    <location>
        <begin position="1"/>
        <end position="21"/>
    </location>
</feature>
<dbReference type="Pfam" id="PF03462">
    <property type="entry name" value="PCRF"/>
    <property type="match status" value="1"/>
</dbReference>
<evidence type="ECO:0000256" key="2">
    <source>
        <dbReference type="SAM" id="MobiDB-lite"/>
    </source>
</evidence>
<name>A0AAP0J2E8_9MAGN</name>
<evidence type="ECO:0000313" key="4">
    <source>
        <dbReference type="EMBL" id="KAK9125132.1"/>
    </source>
</evidence>
<dbReference type="PANTHER" id="PTHR43116">
    <property type="entry name" value="PEPTIDE CHAIN RELEASE FACTOR 2"/>
    <property type="match status" value="1"/>
</dbReference>
<dbReference type="InterPro" id="IPR000352">
    <property type="entry name" value="Pep_chain_release_fac_I"/>
</dbReference>
<evidence type="ECO:0000313" key="5">
    <source>
        <dbReference type="Proteomes" id="UP001419268"/>
    </source>
</evidence>
<feature type="compositionally biased region" description="Low complexity" evidence="2">
    <location>
        <begin position="8"/>
        <end position="21"/>
    </location>
</feature>
<dbReference type="PANTHER" id="PTHR43116:SF4">
    <property type="entry name" value="PEPTIDE CHAIN RELEASE FACTOR PRFB3, CHLOROPLASTIC"/>
    <property type="match status" value="1"/>
</dbReference>
<feature type="domain" description="Peptide chain release factor" evidence="3">
    <location>
        <begin position="135"/>
        <end position="246"/>
    </location>
</feature>
<dbReference type="GO" id="GO:0003747">
    <property type="term" value="F:translation release factor activity"/>
    <property type="evidence" value="ECO:0007669"/>
    <property type="project" value="InterPro"/>
</dbReference>
<keyword evidence="5" id="KW-1185">Reference proteome</keyword>
<reference evidence="4 5" key="1">
    <citation type="submission" date="2024-01" db="EMBL/GenBank/DDBJ databases">
        <title>Genome assemblies of Stephania.</title>
        <authorList>
            <person name="Yang L."/>
        </authorList>
    </citation>
    <scope>NUCLEOTIDE SEQUENCE [LARGE SCALE GENOMIC DNA]</scope>
    <source>
        <strain evidence="4">JXDWG</strain>
        <tissue evidence="4">Leaf</tissue>
    </source>
</reference>
<sequence length="421" mass="47362">MANSTINSVSAGQASSSSSPFRLNRSFSGTPFVSLAVRASQSMEGKNKVYKELGMFSLKKKIENAVVRAEILATTTLELEEARRIKQEELLREHNMWDDVVKSNEILIKFADTTKVVNALKDLRYKAEEAKLITELVEMEAINYKLFKQAYNASMDVSKFVDQYEMSKLLSGPFDMEGACVHIRAESDGNNSEIWAEQLLVMYIKWADKQGYKGRVIEKSPCKDGGIQSATLEIEAKYVYGYLAGERGVHRAIENFNHESFTRQASSACVDVIPLFLESCNEYQIDENDLLISSLKPHLEEQLTCRTEPVIGILHIPTGVTVLSSGERNKFANKIKALNRLKAKLLVIAMEQGVSNVKNIKADSIIDSQRQETRRYIFHPYKLVHDVKTGTHLPELNSILDGNIEPLIRAHLNNRLASDKA</sequence>
<dbReference type="Pfam" id="PF00472">
    <property type="entry name" value="RF-1"/>
    <property type="match status" value="1"/>
</dbReference>
<protein>
    <recommendedName>
        <fullName evidence="3">Peptide chain release factor domain-containing protein</fullName>
    </recommendedName>
</protein>